<evidence type="ECO:0000256" key="4">
    <source>
        <dbReference type="ARBA" id="ARBA00022723"/>
    </source>
</evidence>
<dbReference type="InterPro" id="IPR050377">
    <property type="entry name" value="Radical_SAM_PqqE_MftC-like"/>
</dbReference>
<evidence type="ECO:0000256" key="3">
    <source>
        <dbReference type="ARBA" id="ARBA00022691"/>
    </source>
</evidence>
<dbReference type="SFLD" id="SFLDG01386">
    <property type="entry name" value="main_SPASM_domain-containing"/>
    <property type="match status" value="1"/>
</dbReference>
<dbReference type="SUPFAM" id="SSF102114">
    <property type="entry name" value="Radical SAM enzymes"/>
    <property type="match status" value="1"/>
</dbReference>
<dbReference type="PANTHER" id="PTHR11228:SF7">
    <property type="entry name" value="PQQA PEPTIDE CYCLASE"/>
    <property type="match status" value="1"/>
</dbReference>
<dbReference type="CDD" id="cd01335">
    <property type="entry name" value="Radical_SAM"/>
    <property type="match status" value="1"/>
</dbReference>
<dbReference type="EMBL" id="RJJX01000008">
    <property type="protein sequence ID" value="RUT78456.1"/>
    <property type="molecule type" value="Genomic_DNA"/>
</dbReference>
<dbReference type="GO" id="GO:0003824">
    <property type="term" value="F:catalytic activity"/>
    <property type="evidence" value="ECO:0007669"/>
    <property type="project" value="InterPro"/>
</dbReference>
<sequence length="365" mass="41664">MIADIPLRKKIALELFRKYRHNAAKIHQLNYLFWECTLRCNLNCLHCGSDCKKEAVVKDMPVDDFIAAVDDVSDIVDPHQTMIVFTGGEPLVRQDLEICGQKLYDRGFPWGMVSNGMGLNEQRLQSLLQAGLRAVTISLDGMEAAHNWLRGNKNSFKNAVRAIELLAKIPDLKFDVVTCANQKNLKELGTLKSFLMEKGVSEWRIFTVFPIGRAKRYDDLQLTSIQFKSLFDFIKAERKSGGIQLNYGCEGFLGNYEGEVRDDLFFCRAGINVASVLVDGSISACPNLRANFTQGNIYQDSLKDCWQNRYDKFRDRSWTKKGVCASCDYFRYCEGNGLHLRDEKNEDLLFCHFKRIQEGENSINT</sequence>
<dbReference type="InterPro" id="IPR026404">
    <property type="entry name" value="rSAM_w_lipo"/>
</dbReference>
<dbReference type="InterPro" id="IPR013785">
    <property type="entry name" value="Aldolase_TIM"/>
</dbReference>
<evidence type="ECO:0000256" key="6">
    <source>
        <dbReference type="ARBA" id="ARBA00023014"/>
    </source>
</evidence>
<evidence type="ECO:0000256" key="1">
    <source>
        <dbReference type="ARBA" id="ARBA00001966"/>
    </source>
</evidence>
<evidence type="ECO:0000256" key="5">
    <source>
        <dbReference type="ARBA" id="ARBA00023004"/>
    </source>
</evidence>
<evidence type="ECO:0000256" key="2">
    <source>
        <dbReference type="ARBA" id="ARBA00022485"/>
    </source>
</evidence>
<dbReference type="AlphaFoldDB" id="A0A434AVQ0"/>
<keyword evidence="4" id="KW-0479">Metal-binding</keyword>
<gene>
    <name evidence="8" type="ORF">DLK05_07715</name>
</gene>
<keyword evidence="6" id="KW-0411">Iron-sulfur</keyword>
<protein>
    <submittedName>
        <fullName evidence="8">Radical SAM protein</fullName>
    </submittedName>
</protein>
<dbReference type="NCBIfam" id="TIGR04133">
    <property type="entry name" value="rSAM_w_lipo"/>
    <property type="match status" value="1"/>
</dbReference>
<keyword evidence="5" id="KW-0408">Iron</keyword>
<dbReference type="RefSeq" id="WP_127343413.1">
    <property type="nucleotide sequence ID" value="NZ_RJJX01000008.1"/>
</dbReference>
<comment type="cofactor">
    <cofactor evidence="1">
        <name>[4Fe-4S] cluster</name>
        <dbReference type="ChEBI" id="CHEBI:49883"/>
    </cofactor>
</comment>
<dbReference type="OrthoDB" id="9763993at2"/>
<dbReference type="InterPro" id="IPR007197">
    <property type="entry name" value="rSAM"/>
</dbReference>
<proteinExistence type="predicted"/>
<reference evidence="8 9" key="1">
    <citation type="submission" date="2018-11" db="EMBL/GenBank/DDBJ databases">
        <title>Parancylomarina longa gen. nov., sp. nov., isolated from sediments of southern Okinawa.</title>
        <authorList>
            <person name="Fu T."/>
        </authorList>
    </citation>
    <scope>NUCLEOTIDE SEQUENCE [LARGE SCALE GENOMIC DNA]</scope>
    <source>
        <strain evidence="8 9">T3-2 S1-C</strain>
    </source>
</reference>
<keyword evidence="9" id="KW-1185">Reference proteome</keyword>
<name>A0A434AVQ0_9BACT</name>
<dbReference type="Pfam" id="PF13186">
    <property type="entry name" value="SPASM"/>
    <property type="match status" value="1"/>
</dbReference>
<dbReference type="GO" id="GO:0051539">
    <property type="term" value="F:4 iron, 4 sulfur cluster binding"/>
    <property type="evidence" value="ECO:0007669"/>
    <property type="project" value="UniProtKB-KW"/>
</dbReference>
<dbReference type="PROSITE" id="PS51918">
    <property type="entry name" value="RADICAL_SAM"/>
    <property type="match status" value="1"/>
</dbReference>
<dbReference type="InterPro" id="IPR023885">
    <property type="entry name" value="4Fe4S-binding_SPASM_dom"/>
</dbReference>
<dbReference type="InterPro" id="IPR058240">
    <property type="entry name" value="rSAM_sf"/>
</dbReference>
<organism evidence="8 9">
    <name type="scientific">Ancylomarina longa</name>
    <dbReference type="NCBI Taxonomy" id="2487017"/>
    <lineage>
        <taxon>Bacteria</taxon>
        <taxon>Pseudomonadati</taxon>
        <taxon>Bacteroidota</taxon>
        <taxon>Bacteroidia</taxon>
        <taxon>Marinilabiliales</taxon>
        <taxon>Marinifilaceae</taxon>
        <taxon>Ancylomarina</taxon>
    </lineage>
</organism>
<accession>A0A434AVQ0</accession>
<evidence type="ECO:0000313" key="9">
    <source>
        <dbReference type="Proteomes" id="UP000282985"/>
    </source>
</evidence>
<dbReference type="NCBIfam" id="TIGR04085">
    <property type="entry name" value="rSAM_more_4Fe4S"/>
    <property type="match status" value="1"/>
</dbReference>
<evidence type="ECO:0000259" key="7">
    <source>
        <dbReference type="PROSITE" id="PS51918"/>
    </source>
</evidence>
<dbReference type="GO" id="GO:0046872">
    <property type="term" value="F:metal ion binding"/>
    <property type="evidence" value="ECO:0007669"/>
    <property type="project" value="UniProtKB-KW"/>
</dbReference>
<dbReference type="SFLD" id="SFLDS00029">
    <property type="entry name" value="Radical_SAM"/>
    <property type="match status" value="1"/>
</dbReference>
<dbReference type="Gene3D" id="3.20.20.70">
    <property type="entry name" value="Aldolase class I"/>
    <property type="match status" value="1"/>
</dbReference>
<comment type="caution">
    <text evidence="8">The sequence shown here is derived from an EMBL/GenBank/DDBJ whole genome shotgun (WGS) entry which is preliminary data.</text>
</comment>
<dbReference type="InterPro" id="IPR017200">
    <property type="entry name" value="PqqE-like"/>
</dbReference>
<dbReference type="Proteomes" id="UP000282985">
    <property type="component" value="Unassembled WGS sequence"/>
</dbReference>
<dbReference type="PIRSF" id="PIRSF037420">
    <property type="entry name" value="PQQ_syn_pqqE"/>
    <property type="match status" value="1"/>
</dbReference>
<evidence type="ECO:0000313" key="8">
    <source>
        <dbReference type="EMBL" id="RUT78456.1"/>
    </source>
</evidence>
<dbReference type="Pfam" id="PF04055">
    <property type="entry name" value="Radical_SAM"/>
    <property type="match status" value="1"/>
</dbReference>
<dbReference type="PANTHER" id="PTHR11228">
    <property type="entry name" value="RADICAL SAM DOMAIN PROTEIN"/>
    <property type="match status" value="1"/>
</dbReference>
<keyword evidence="3" id="KW-0949">S-adenosyl-L-methionine</keyword>
<keyword evidence="2" id="KW-0004">4Fe-4S</keyword>
<feature type="domain" description="Radical SAM core" evidence="7">
    <location>
        <begin position="26"/>
        <end position="246"/>
    </location>
</feature>
<dbReference type="SFLD" id="SFLDG01067">
    <property type="entry name" value="SPASM/twitch_domain_containing"/>
    <property type="match status" value="1"/>
</dbReference>